<gene>
    <name evidence="1" type="ORF">UU69_C0008G0027</name>
</gene>
<evidence type="ECO:0000313" key="2">
    <source>
        <dbReference type="Proteomes" id="UP000034299"/>
    </source>
</evidence>
<dbReference type="Proteomes" id="UP000034299">
    <property type="component" value="Unassembled WGS sequence"/>
</dbReference>
<dbReference type="EMBL" id="LCBP01000008">
    <property type="protein sequence ID" value="KKS13342.1"/>
    <property type="molecule type" value="Genomic_DNA"/>
</dbReference>
<sequence>MPIKVYKKNSAGRRFSSVDTFSDLTKKTAPTKSLM</sequence>
<evidence type="ECO:0000313" key="1">
    <source>
        <dbReference type="EMBL" id="KKS13342.1"/>
    </source>
</evidence>
<proteinExistence type="predicted"/>
<reference evidence="1 2" key="1">
    <citation type="journal article" date="2015" name="Nature">
        <title>rRNA introns, odd ribosomes, and small enigmatic genomes across a large radiation of phyla.</title>
        <authorList>
            <person name="Brown C.T."/>
            <person name="Hug L.A."/>
            <person name="Thomas B.C."/>
            <person name="Sharon I."/>
            <person name="Castelle C.J."/>
            <person name="Singh A."/>
            <person name="Wilkins M.J."/>
            <person name="Williams K.H."/>
            <person name="Banfield J.F."/>
        </authorList>
    </citation>
    <scope>NUCLEOTIDE SEQUENCE [LARGE SCALE GENOMIC DNA]</scope>
</reference>
<accession>A0A0G0WMN2</accession>
<feature type="non-terminal residue" evidence="1">
    <location>
        <position position="35"/>
    </location>
</feature>
<dbReference type="AlphaFoldDB" id="A0A0G0WMN2"/>
<organism evidence="1 2">
    <name type="scientific">Candidatus Magasanikbacteria bacterium GW2011_GWA2_41_55</name>
    <dbReference type="NCBI Taxonomy" id="1619038"/>
    <lineage>
        <taxon>Bacteria</taxon>
        <taxon>Candidatus Magasanikiibacteriota</taxon>
    </lineage>
</organism>
<evidence type="ECO:0008006" key="3">
    <source>
        <dbReference type="Google" id="ProtNLM"/>
    </source>
</evidence>
<protein>
    <recommendedName>
        <fullName evidence="3">50S ribosomal protein L2</fullName>
    </recommendedName>
</protein>
<comment type="caution">
    <text evidence="1">The sequence shown here is derived from an EMBL/GenBank/DDBJ whole genome shotgun (WGS) entry which is preliminary data.</text>
</comment>
<name>A0A0G0WMN2_9BACT</name>